<evidence type="ECO:0000256" key="2">
    <source>
        <dbReference type="ARBA" id="ARBA00022946"/>
    </source>
</evidence>
<evidence type="ECO:0000313" key="9">
    <source>
        <dbReference type="Proteomes" id="UP001054945"/>
    </source>
</evidence>
<comment type="subcellular location">
    <subcellularLocation>
        <location evidence="1">Mitochondrion</location>
    </subcellularLocation>
</comment>
<dbReference type="PANTHER" id="PTHR28595:SF1">
    <property type="entry name" value="LARGE RIBOSOMAL SUBUNIT PROTEIN ML54"/>
    <property type="match status" value="1"/>
</dbReference>
<evidence type="ECO:0000256" key="3">
    <source>
        <dbReference type="ARBA" id="ARBA00022980"/>
    </source>
</evidence>
<dbReference type="PANTHER" id="PTHR28595">
    <property type="entry name" value="39S RIBOSOMAL PROTEIN L54, MITOCHONDRIAL"/>
    <property type="match status" value="1"/>
</dbReference>
<keyword evidence="2" id="KW-0809">Transit peptide</keyword>
<dbReference type="EMBL" id="BPLR01010244">
    <property type="protein sequence ID" value="GIY37973.1"/>
    <property type="molecule type" value="Genomic_DNA"/>
</dbReference>
<protein>
    <recommendedName>
        <fullName evidence="7">Large ribosomal subunit protein mL54</fullName>
    </recommendedName>
</protein>
<accession>A0AAV4SU80</accession>
<comment type="similarity">
    <text evidence="6">Belongs to the mitochondrion-specific ribosomal protein mL54 family.</text>
</comment>
<evidence type="ECO:0000256" key="5">
    <source>
        <dbReference type="ARBA" id="ARBA00023274"/>
    </source>
</evidence>
<evidence type="ECO:0000256" key="1">
    <source>
        <dbReference type="ARBA" id="ARBA00004173"/>
    </source>
</evidence>
<evidence type="ECO:0000313" key="8">
    <source>
        <dbReference type="EMBL" id="GIY37973.1"/>
    </source>
</evidence>
<proteinExistence type="inferred from homology"/>
<keyword evidence="5" id="KW-0687">Ribonucleoprotein</keyword>
<dbReference type="GO" id="GO:0003735">
    <property type="term" value="F:structural constituent of ribosome"/>
    <property type="evidence" value="ECO:0007669"/>
    <property type="project" value="TreeGrafter"/>
</dbReference>
<name>A0AAV4SU80_CAEEX</name>
<gene>
    <name evidence="8" type="primary">AVEN_208156_1</name>
    <name evidence="8" type="ORF">CEXT_643291</name>
</gene>
<dbReference type="InterPro" id="IPR013870">
    <property type="entry name" value="Ribosomal_mL54"/>
</dbReference>
<evidence type="ECO:0000256" key="4">
    <source>
        <dbReference type="ARBA" id="ARBA00023128"/>
    </source>
</evidence>
<dbReference type="GO" id="GO:0005762">
    <property type="term" value="C:mitochondrial large ribosomal subunit"/>
    <property type="evidence" value="ECO:0007669"/>
    <property type="project" value="TreeGrafter"/>
</dbReference>
<dbReference type="Proteomes" id="UP001054945">
    <property type="component" value="Unassembled WGS sequence"/>
</dbReference>
<comment type="caution">
    <text evidence="8">The sequence shown here is derived from an EMBL/GenBank/DDBJ whole genome shotgun (WGS) entry which is preliminary data.</text>
</comment>
<evidence type="ECO:0000256" key="6">
    <source>
        <dbReference type="ARBA" id="ARBA00033752"/>
    </source>
</evidence>
<organism evidence="8 9">
    <name type="scientific">Caerostris extrusa</name>
    <name type="common">Bark spider</name>
    <name type="synonym">Caerostris bankana</name>
    <dbReference type="NCBI Taxonomy" id="172846"/>
    <lineage>
        <taxon>Eukaryota</taxon>
        <taxon>Metazoa</taxon>
        <taxon>Ecdysozoa</taxon>
        <taxon>Arthropoda</taxon>
        <taxon>Chelicerata</taxon>
        <taxon>Arachnida</taxon>
        <taxon>Araneae</taxon>
        <taxon>Araneomorphae</taxon>
        <taxon>Entelegynae</taxon>
        <taxon>Araneoidea</taxon>
        <taxon>Araneidae</taxon>
        <taxon>Caerostris</taxon>
    </lineage>
</organism>
<dbReference type="AlphaFoldDB" id="A0AAV4SU80"/>
<reference evidence="8 9" key="1">
    <citation type="submission" date="2021-06" db="EMBL/GenBank/DDBJ databases">
        <title>Caerostris extrusa draft genome.</title>
        <authorList>
            <person name="Kono N."/>
            <person name="Arakawa K."/>
        </authorList>
    </citation>
    <scope>NUCLEOTIDE SEQUENCE [LARGE SCALE GENOMIC DNA]</scope>
</reference>
<dbReference type="Pfam" id="PF08561">
    <property type="entry name" value="Ribosomal_L37"/>
    <property type="match status" value="1"/>
</dbReference>
<keyword evidence="9" id="KW-1185">Reference proteome</keyword>
<sequence length="175" mass="20372">MSLLKNTLSGCRFLVIHRNISLMRVDCAKNVQGSYTSKAKTMGGLDIQKKSLPVESDVKNLVNYCCGTNINKEGEDVKLKEDSEYPDWLWELRLGPPPPLEEMDPNTKEYWEQLFFLQKIRKLRLKKVVGRKKLFVNEGDKIYQLKKIRFRALASKYDPGFDTPPQFDKDGWRII</sequence>
<keyword evidence="4" id="KW-0496">Mitochondrion</keyword>
<evidence type="ECO:0000256" key="7">
    <source>
        <dbReference type="ARBA" id="ARBA00035179"/>
    </source>
</evidence>
<keyword evidence="3" id="KW-0689">Ribosomal protein</keyword>